<dbReference type="RefSeq" id="WP_110299530.1">
    <property type="nucleotide sequence ID" value="NZ_QJJM01000010.1"/>
</dbReference>
<feature type="binding site" evidence="16">
    <location>
        <begin position="62"/>
        <end position="64"/>
    </location>
    <ligand>
        <name>S-adenosyl-L-methionine</name>
        <dbReference type="ChEBI" id="CHEBI:59789"/>
        <label>2</label>
    </ligand>
</feature>
<dbReference type="SFLD" id="SFLDG01065">
    <property type="entry name" value="anaerobic_coproporphyrinogen-I"/>
    <property type="match status" value="1"/>
</dbReference>
<dbReference type="Proteomes" id="UP000248014">
    <property type="component" value="Unassembled WGS sequence"/>
</dbReference>
<dbReference type="EMBL" id="QJJM01000010">
    <property type="protein sequence ID" value="PXW73397.1"/>
    <property type="molecule type" value="Genomic_DNA"/>
</dbReference>
<dbReference type="PANTHER" id="PTHR13932:SF6">
    <property type="entry name" value="OXYGEN-INDEPENDENT COPROPORPHYRINOGEN III OXIDASE"/>
    <property type="match status" value="1"/>
</dbReference>
<comment type="subcellular location">
    <subcellularLocation>
        <location evidence="1 15">Cytoplasm</location>
    </subcellularLocation>
</comment>
<dbReference type="OrthoDB" id="9808022at2"/>
<evidence type="ECO:0000259" key="18">
    <source>
        <dbReference type="PROSITE" id="PS51918"/>
    </source>
</evidence>
<keyword evidence="5 15" id="KW-0004">4Fe-4S</keyword>
<evidence type="ECO:0000256" key="11">
    <source>
        <dbReference type="ARBA" id="ARBA00023014"/>
    </source>
</evidence>
<feature type="binding site" evidence="16">
    <location>
        <position position="203"/>
    </location>
    <ligand>
        <name>S-adenosyl-L-methionine</name>
        <dbReference type="ChEBI" id="CHEBI:59789"/>
        <label>2</label>
    </ligand>
</feature>
<dbReference type="GO" id="GO:0046872">
    <property type="term" value="F:metal ion binding"/>
    <property type="evidence" value="ECO:0007669"/>
    <property type="project" value="UniProtKB-KW"/>
</dbReference>
<dbReference type="InterPro" id="IPR034505">
    <property type="entry name" value="Coproporphyrinogen-III_oxidase"/>
</dbReference>
<feature type="binding site" evidence="16">
    <location>
        <position position="139"/>
    </location>
    <ligand>
        <name>S-adenosyl-L-methionine</name>
        <dbReference type="ChEBI" id="CHEBI:59789"/>
        <label>1</label>
    </ligand>
</feature>
<evidence type="ECO:0000256" key="16">
    <source>
        <dbReference type="PIRSR" id="PIRSR000167-1"/>
    </source>
</evidence>
<dbReference type="GO" id="GO:0051989">
    <property type="term" value="F:coproporphyrinogen dehydrogenase activity"/>
    <property type="evidence" value="ECO:0007669"/>
    <property type="project" value="UniProtKB-EC"/>
</dbReference>
<dbReference type="InterPro" id="IPR007197">
    <property type="entry name" value="rSAM"/>
</dbReference>
<dbReference type="GO" id="GO:0005737">
    <property type="term" value="C:cytoplasm"/>
    <property type="evidence" value="ECO:0007669"/>
    <property type="project" value="UniProtKB-SubCell"/>
</dbReference>
<name>A0A2V3UW19_9SPHN</name>
<evidence type="ECO:0000256" key="15">
    <source>
        <dbReference type="PIRNR" id="PIRNR000167"/>
    </source>
</evidence>
<evidence type="ECO:0000256" key="9">
    <source>
        <dbReference type="ARBA" id="ARBA00023002"/>
    </source>
</evidence>
<proteinExistence type="inferred from homology"/>
<evidence type="ECO:0000256" key="4">
    <source>
        <dbReference type="ARBA" id="ARBA00011245"/>
    </source>
</evidence>
<comment type="cofactor">
    <cofactor evidence="15 17">
        <name>[4Fe-4S] cluster</name>
        <dbReference type="ChEBI" id="CHEBI:49883"/>
    </cofactor>
    <text evidence="15 17">Binds 1 [4Fe-4S] cluster. The cluster is coordinated with 3 cysteines and an exchangeable S-adenosyl-L-methionine.</text>
</comment>
<comment type="function">
    <text evidence="13">Involved in the heme biosynthesis. Catalyzes the anaerobic oxidative decarboxylation of propionate groups of rings A and B of coproporphyrinogen III to yield the vinyl groups in protoporphyrinogen IX.</text>
</comment>
<evidence type="ECO:0000256" key="17">
    <source>
        <dbReference type="PIRSR" id="PIRSR000167-2"/>
    </source>
</evidence>
<dbReference type="SFLD" id="SFLDS00029">
    <property type="entry name" value="Radical_SAM"/>
    <property type="match status" value="1"/>
</dbReference>
<dbReference type="SUPFAM" id="SSF102114">
    <property type="entry name" value="Radical SAM enzymes"/>
    <property type="match status" value="1"/>
</dbReference>
<comment type="subunit">
    <text evidence="4">Monomer.</text>
</comment>
<feature type="binding site" evidence="16">
    <location>
        <position position="237"/>
    </location>
    <ligand>
        <name>S-adenosyl-L-methionine</name>
        <dbReference type="ChEBI" id="CHEBI:59789"/>
        <label>2</label>
    </ligand>
</feature>
<evidence type="ECO:0000256" key="1">
    <source>
        <dbReference type="ARBA" id="ARBA00004496"/>
    </source>
</evidence>
<dbReference type="Gene3D" id="3.80.30.20">
    <property type="entry name" value="tm_1862 like domain"/>
    <property type="match status" value="1"/>
</dbReference>
<feature type="domain" description="Radical SAM core" evidence="18">
    <location>
        <begin position="41"/>
        <end position="265"/>
    </location>
</feature>
<evidence type="ECO:0000256" key="10">
    <source>
        <dbReference type="ARBA" id="ARBA00023004"/>
    </source>
</evidence>
<feature type="binding site" evidence="16">
    <location>
        <position position="323"/>
    </location>
    <ligand>
        <name>S-adenosyl-L-methionine</name>
        <dbReference type="ChEBI" id="CHEBI:59789"/>
        <label>1</label>
    </ligand>
</feature>
<feature type="binding site" evidence="17">
    <location>
        <position position="63"/>
    </location>
    <ligand>
        <name>[4Fe-4S] cluster</name>
        <dbReference type="ChEBI" id="CHEBI:49883"/>
        <note>4Fe-4S-S-AdoMet</note>
    </ligand>
</feature>
<keyword evidence="20" id="KW-1185">Reference proteome</keyword>
<dbReference type="GO" id="GO:0004109">
    <property type="term" value="F:coproporphyrinogen oxidase activity"/>
    <property type="evidence" value="ECO:0007669"/>
    <property type="project" value="InterPro"/>
</dbReference>
<dbReference type="InterPro" id="IPR004558">
    <property type="entry name" value="Coprogen_oxidase_HemN"/>
</dbReference>
<dbReference type="SMART" id="SM00729">
    <property type="entry name" value="Elp3"/>
    <property type="match status" value="1"/>
</dbReference>
<sequence>MWTYHPDLLSRPVPRYTSYPTAADFGEDVGAQQYMHALDAVESGAPLSLYVHIPYCEQICWYCGCNTGAANRKHRLTDYLTALRAEIAMVAKRLGGRGRVKHIAFGGGSPNAIAPVEFVRLLDRIMTVFDCSRPEVSIEIDPRNFSSEWALVLASSRVGRVSMGVQTFAPHIQAAIGRIQPLDHIETAMTSLRMRGIDAINFDLMYGLPGQHLDDLDATLQQTIRLAPSRIALFGYAHLPDLIPRQKRIDARDLPDDRERFEQAAYGYLTLTQAGYVPVGFDHFALPHDPLAIAARESRVNRNFQGFTHDGASTLLGFGASAISIFPDLIVQNEKNAGPYRKLVSEGRLTPTRGVALNADDIRRGDIINALLCRGRASLNDEFLPTARAVMTEFERRGLLFWEDHDLVLAEGSEPYARVIAAQFDGFRGQIHPHGGAQRLHSAAPAC</sequence>
<feature type="binding site" evidence="16">
    <location>
        <position position="107"/>
    </location>
    <ligand>
        <name>S-adenosyl-L-methionine</name>
        <dbReference type="ChEBI" id="CHEBI:59789"/>
        <label>1</label>
    </ligand>
</feature>
<comment type="caution">
    <text evidence="19">The sequence shown here is derived from an EMBL/GenBank/DDBJ whole genome shotgun (WGS) entry which is preliminary data.</text>
</comment>
<evidence type="ECO:0000256" key="12">
    <source>
        <dbReference type="ARBA" id="ARBA00023244"/>
    </source>
</evidence>
<feature type="binding site" evidence="16">
    <location>
        <position position="50"/>
    </location>
    <ligand>
        <name>S-adenosyl-L-methionine</name>
        <dbReference type="ChEBI" id="CHEBI:59789"/>
        <label>1</label>
    </ligand>
</feature>
<keyword evidence="12 15" id="KW-0627">Porphyrin biosynthesis</keyword>
<dbReference type="NCBIfam" id="TIGR00538">
    <property type="entry name" value="hemN"/>
    <property type="match status" value="1"/>
</dbReference>
<evidence type="ECO:0000256" key="7">
    <source>
        <dbReference type="ARBA" id="ARBA00022691"/>
    </source>
</evidence>
<evidence type="ECO:0000313" key="19">
    <source>
        <dbReference type="EMBL" id="PXW73397.1"/>
    </source>
</evidence>
<evidence type="ECO:0000256" key="14">
    <source>
        <dbReference type="ARBA" id="ARBA00048321"/>
    </source>
</evidence>
<gene>
    <name evidence="19" type="ORF">C7451_110124</name>
</gene>
<dbReference type="InterPro" id="IPR023404">
    <property type="entry name" value="rSAM_horseshoe"/>
</dbReference>
<keyword evidence="9 15" id="KW-0560">Oxidoreductase</keyword>
<comment type="catalytic activity">
    <reaction evidence="14 15">
        <text>coproporphyrinogen III + 2 S-adenosyl-L-methionine = protoporphyrinogen IX + 2 5'-deoxyadenosine + 2 L-methionine + 2 CO2</text>
        <dbReference type="Rhea" id="RHEA:15425"/>
        <dbReference type="ChEBI" id="CHEBI:16526"/>
        <dbReference type="ChEBI" id="CHEBI:17319"/>
        <dbReference type="ChEBI" id="CHEBI:57307"/>
        <dbReference type="ChEBI" id="CHEBI:57309"/>
        <dbReference type="ChEBI" id="CHEBI:57844"/>
        <dbReference type="ChEBI" id="CHEBI:59789"/>
        <dbReference type="EC" id="1.3.98.3"/>
    </reaction>
</comment>
<evidence type="ECO:0000256" key="3">
    <source>
        <dbReference type="ARBA" id="ARBA00005493"/>
    </source>
</evidence>
<dbReference type="AlphaFoldDB" id="A0A2V3UW19"/>
<keyword evidence="7 15" id="KW-0949">S-adenosyl-L-methionine</keyword>
<keyword evidence="6 15" id="KW-0963">Cytoplasm</keyword>
<feature type="binding site" evidence="16">
    <location>
        <position position="166"/>
    </location>
    <ligand>
        <name>S-adenosyl-L-methionine</name>
        <dbReference type="ChEBI" id="CHEBI:59789"/>
        <label>2</label>
    </ligand>
</feature>
<keyword evidence="8 15" id="KW-0479">Metal-binding</keyword>
<dbReference type="GO" id="GO:0006782">
    <property type="term" value="P:protoporphyrinogen IX biosynthetic process"/>
    <property type="evidence" value="ECO:0007669"/>
    <property type="project" value="UniProtKB-UniPathway"/>
</dbReference>
<comment type="pathway">
    <text evidence="2 15">Porphyrin-containing compound metabolism; protoporphyrin-IX biosynthesis; protoporphyrinogen-IX from coproporphyrinogen-III (AdoMet route): step 1/1.</text>
</comment>
<organism evidence="19 20">
    <name type="scientific">Blastomonas natatoria</name>
    <dbReference type="NCBI Taxonomy" id="34015"/>
    <lineage>
        <taxon>Bacteria</taxon>
        <taxon>Pseudomonadati</taxon>
        <taxon>Pseudomonadota</taxon>
        <taxon>Alphaproteobacteria</taxon>
        <taxon>Sphingomonadales</taxon>
        <taxon>Sphingomonadaceae</taxon>
        <taxon>Blastomonas</taxon>
    </lineage>
</organism>
<dbReference type="PROSITE" id="PS51918">
    <property type="entry name" value="RADICAL_SAM"/>
    <property type="match status" value="1"/>
</dbReference>
<feature type="binding site" evidence="16">
    <location>
        <position position="178"/>
    </location>
    <ligand>
        <name>S-adenosyl-L-methionine</name>
        <dbReference type="ChEBI" id="CHEBI:59789"/>
        <label>2</label>
    </ligand>
</feature>
<feature type="binding site" evidence="17">
    <location>
        <position position="56"/>
    </location>
    <ligand>
        <name>[4Fe-4S] cluster</name>
        <dbReference type="ChEBI" id="CHEBI:49883"/>
        <note>4Fe-4S-S-AdoMet</note>
    </ligand>
</feature>
<dbReference type="Pfam" id="PF04055">
    <property type="entry name" value="Radical_SAM"/>
    <property type="match status" value="1"/>
</dbReference>
<evidence type="ECO:0000313" key="20">
    <source>
        <dbReference type="Proteomes" id="UP000248014"/>
    </source>
</evidence>
<evidence type="ECO:0000256" key="8">
    <source>
        <dbReference type="ARBA" id="ARBA00022723"/>
    </source>
</evidence>
<accession>A0A2V3UW19</accession>
<keyword evidence="11 15" id="KW-0411">Iron-sulfur</keyword>
<evidence type="ECO:0000256" key="13">
    <source>
        <dbReference type="ARBA" id="ARBA00024295"/>
    </source>
</evidence>
<evidence type="ECO:0000256" key="5">
    <source>
        <dbReference type="ARBA" id="ARBA00022485"/>
    </source>
</evidence>
<keyword evidence="10 15" id="KW-0408">Iron</keyword>
<protein>
    <recommendedName>
        <fullName evidence="15">Coproporphyrinogen-III oxidase</fullName>
        <ecNumber evidence="15">1.3.98.3</ecNumber>
    </recommendedName>
</protein>
<dbReference type="EC" id="1.3.98.3" evidence="15"/>
<dbReference type="GO" id="GO:0051539">
    <property type="term" value="F:4 iron, 4 sulfur cluster binding"/>
    <property type="evidence" value="ECO:0007669"/>
    <property type="project" value="UniProtKB-KW"/>
</dbReference>
<dbReference type="InterPro" id="IPR058240">
    <property type="entry name" value="rSAM_sf"/>
</dbReference>
<comment type="similarity">
    <text evidence="3 15">Belongs to the anaerobic coproporphyrinogen-III oxidase family.</text>
</comment>
<dbReference type="UniPathway" id="UPA00251">
    <property type="reaction ID" value="UER00323"/>
</dbReference>
<evidence type="ECO:0000256" key="6">
    <source>
        <dbReference type="ARBA" id="ARBA00022490"/>
    </source>
</evidence>
<dbReference type="CDD" id="cd01335">
    <property type="entry name" value="Radical_SAM"/>
    <property type="match status" value="1"/>
</dbReference>
<dbReference type="PANTHER" id="PTHR13932">
    <property type="entry name" value="COPROPORPHYRINIGEN III OXIDASE"/>
    <property type="match status" value="1"/>
</dbReference>
<evidence type="ECO:0000256" key="2">
    <source>
        <dbReference type="ARBA" id="ARBA00004785"/>
    </source>
</evidence>
<dbReference type="PIRSF" id="PIRSF000167">
    <property type="entry name" value="HemN"/>
    <property type="match status" value="1"/>
</dbReference>
<feature type="binding site" evidence="17">
    <location>
        <position position="60"/>
    </location>
    <ligand>
        <name>[4Fe-4S] cluster</name>
        <dbReference type="ChEBI" id="CHEBI:49883"/>
        <note>4Fe-4S-S-AdoMet</note>
    </ligand>
</feature>
<reference evidence="19 20" key="1">
    <citation type="submission" date="2018-05" db="EMBL/GenBank/DDBJ databases">
        <title>Genomic Encyclopedia of Type Strains, Phase IV (KMG-IV): sequencing the most valuable type-strain genomes for metagenomic binning, comparative biology and taxonomic classification.</title>
        <authorList>
            <person name="Goeker M."/>
        </authorList>
    </citation>
    <scope>NUCLEOTIDE SEQUENCE [LARGE SCALE GENOMIC DNA]</scope>
    <source>
        <strain evidence="19 20">DSM 3183</strain>
    </source>
</reference>
<dbReference type="InterPro" id="IPR006638">
    <property type="entry name" value="Elp3/MiaA/NifB-like_rSAM"/>
</dbReference>